<keyword evidence="4" id="KW-1185">Reference proteome</keyword>
<keyword evidence="2" id="KW-0732">Signal</keyword>
<organism evidence="3 4">
    <name type="scientific">Labrys monachus</name>
    <dbReference type="NCBI Taxonomy" id="217067"/>
    <lineage>
        <taxon>Bacteria</taxon>
        <taxon>Pseudomonadati</taxon>
        <taxon>Pseudomonadota</taxon>
        <taxon>Alphaproteobacteria</taxon>
        <taxon>Hyphomicrobiales</taxon>
        <taxon>Xanthobacteraceae</taxon>
        <taxon>Labrys</taxon>
    </lineage>
</organism>
<feature type="signal peptide" evidence="2">
    <location>
        <begin position="1"/>
        <end position="17"/>
    </location>
</feature>
<proteinExistence type="predicted"/>
<sequence length="207" mass="22669">MGLAAATMLATTAPVGAAQAQSLGQNLFQKMFGTTGANPEINYSERAPLVMPNRRDLQSPGKAKSAENDPNWPDDPDEKKRRQADLPEPRVSPNGNNLLSSEEMKAGTLRHASAEESFRSTDSREVEHDSRPLKPSELQKRLNFGPNSDNTPLAPGQEPPRHSLTDPPTGYRAPLASAPLNGDEPLPSEAGQDKPWYERLWRTSNNH</sequence>
<protein>
    <submittedName>
        <fullName evidence="3">Uncharacterized protein</fullName>
    </submittedName>
</protein>
<evidence type="ECO:0000313" key="4">
    <source>
        <dbReference type="Proteomes" id="UP001237448"/>
    </source>
</evidence>
<accession>A0ABU0FKG3</accession>
<evidence type="ECO:0000313" key="3">
    <source>
        <dbReference type="EMBL" id="MDQ0394981.1"/>
    </source>
</evidence>
<feature type="compositionally biased region" description="Basic and acidic residues" evidence="1">
    <location>
        <begin position="112"/>
        <end position="140"/>
    </location>
</feature>
<dbReference type="RefSeq" id="WP_307433069.1">
    <property type="nucleotide sequence ID" value="NZ_JAUSVK010000001.1"/>
</dbReference>
<feature type="region of interest" description="Disordered" evidence="1">
    <location>
        <begin position="33"/>
        <end position="207"/>
    </location>
</feature>
<feature type="compositionally biased region" description="Basic and acidic residues" evidence="1">
    <location>
        <begin position="191"/>
        <end position="201"/>
    </location>
</feature>
<name>A0ABU0FKG3_9HYPH</name>
<dbReference type="Proteomes" id="UP001237448">
    <property type="component" value="Unassembled WGS sequence"/>
</dbReference>
<feature type="chain" id="PRO_5046038550" evidence="2">
    <location>
        <begin position="18"/>
        <end position="207"/>
    </location>
</feature>
<comment type="caution">
    <text evidence="3">The sequence shown here is derived from an EMBL/GenBank/DDBJ whole genome shotgun (WGS) entry which is preliminary data.</text>
</comment>
<evidence type="ECO:0000256" key="1">
    <source>
        <dbReference type="SAM" id="MobiDB-lite"/>
    </source>
</evidence>
<reference evidence="3 4" key="1">
    <citation type="submission" date="2023-07" db="EMBL/GenBank/DDBJ databases">
        <title>Genomic Encyclopedia of Type Strains, Phase IV (KMG-IV): sequencing the most valuable type-strain genomes for metagenomic binning, comparative biology and taxonomic classification.</title>
        <authorList>
            <person name="Goeker M."/>
        </authorList>
    </citation>
    <scope>NUCLEOTIDE SEQUENCE [LARGE SCALE GENOMIC DNA]</scope>
    <source>
        <strain evidence="3 4">DSM 5896</strain>
    </source>
</reference>
<feature type="compositionally biased region" description="Basic and acidic residues" evidence="1">
    <location>
        <begin position="77"/>
        <end position="88"/>
    </location>
</feature>
<evidence type="ECO:0000256" key="2">
    <source>
        <dbReference type="SAM" id="SignalP"/>
    </source>
</evidence>
<dbReference type="EMBL" id="JAUSVK010000001">
    <property type="protein sequence ID" value="MDQ0394981.1"/>
    <property type="molecule type" value="Genomic_DNA"/>
</dbReference>
<gene>
    <name evidence="3" type="ORF">J3R73_004773</name>
</gene>